<name>A0A5K3F0C9_MESCO</name>
<reference evidence="1" key="1">
    <citation type="submission" date="2019-11" db="UniProtKB">
        <authorList>
            <consortium name="WormBaseParasite"/>
        </authorList>
    </citation>
    <scope>IDENTIFICATION</scope>
</reference>
<dbReference type="AlphaFoldDB" id="A0A5K3F0C9"/>
<proteinExistence type="predicted"/>
<accession>A0A5K3F0C9</accession>
<organism evidence="1">
    <name type="scientific">Mesocestoides corti</name>
    <name type="common">Flatworm</name>
    <dbReference type="NCBI Taxonomy" id="53468"/>
    <lineage>
        <taxon>Eukaryota</taxon>
        <taxon>Metazoa</taxon>
        <taxon>Spiralia</taxon>
        <taxon>Lophotrochozoa</taxon>
        <taxon>Platyhelminthes</taxon>
        <taxon>Cestoda</taxon>
        <taxon>Eucestoda</taxon>
        <taxon>Cyclophyllidea</taxon>
        <taxon>Mesocestoididae</taxon>
        <taxon>Mesocestoides</taxon>
    </lineage>
</organism>
<evidence type="ECO:0000313" key="1">
    <source>
        <dbReference type="WBParaSite" id="MCU_004435-RA"/>
    </source>
</evidence>
<dbReference type="WBParaSite" id="MCU_004435-RA">
    <property type="protein sequence ID" value="MCU_004435-RA"/>
    <property type="gene ID" value="MCU_004435"/>
</dbReference>
<protein>
    <submittedName>
        <fullName evidence="1">Ovule protein</fullName>
    </submittedName>
</protein>
<sequence length="61" mass="6868">RVYSHSLIRSLHPPKQGSPFRTTSPAARILNFPFIRTNIYLKLSSHLGINASSCMTHTSEE</sequence>